<name>A0ABS3GT25_9NEIS</name>
<organism evidence="1 2">
    <name type="scientific">Chromobacterium haemolyticum</name>
    <dbReference type="NCBI Taxonomy" id="394935"/>
    <lineage>
        <taxon>Bacteria</taxon>
        <taxon>Pseudomonadati</taxon>
        <taxon>Pseudomonadota</taxon>
        <taxon>Betaproteobacteria</taxon>
        <taxon>Neisseriales</taxon>
        <taxon>Chromobacteriaceae</taxon>
        <taxon>Chromobacterium</taxon>
    </lineage>
</organism>
<evidence type="ECO:0000313" key="1">
    <source>
        <dbReference type="EMBL" id="MBO0417725.1"/>
    </source>
</evidence>
<keyword evidence="2" id="KW-1185">Reference proteome</keyword>
<sequence>MTFSTFPPAMPPPACPHCAGQQSTPAAVPVMEQLHLCSQRLPAVAGDMVLLGELGQQLNHCYVELDTALLRGVMDMRAAHTGLLALITLLERRDEPLLFTSEDALALLEPIQQRLKQGLEHFNGVL</sequence>
<proteinExistence type="predicted"/>
<gene>
    <name evidence="1" type="ORF">J1C50_19620</name>
</gene>
<reference evidence="1 2" key="1">
    <citation type="submission" date="2021-03" db="EMBL/GenBank/DDBJ databases">
        <title>First Case of infection caused by Chromobacterium haemolyticum derived from water in China.</title>
        <authorList>
            <person name="Chen J."/>
            <person name="Liu C."/>
        </authorList>
    </citation>
    <scope>NUCLEOTIDE SEQUENCE [LARGE SCALE GENOMIC DNA]</scope>
    <source>
        <strain evidence="1 2">WJ-5</strain>
    </source>
</reference>
<dbReference type="Proteomes" id="UP000664349">
    <property type="component" value="Unassembled WGS sequence"/>
</dbReference>
<comment type="caution">
    <text evidence="1">The sequence shown here is derived from an EMBL/GenBank/DDBJ whole genome shotgun (WGS) entry which is preliminary data.</text>
</comment>
<protein>
    <recommendedName>
        <fullName evidence="3">DUF1484 domain-containing protein</fullName>
    </recommendedName>
</protein>
<evidence type="ECO:0000313" key="2">
    <source>
        <dbReference type="Proteomes" id="UP000664349"/>
    </source>
</evidence>
<accession>A0ABS3GT25</accession>
<dbReference type="RefSeq" id="WP_200123119.1">
    <property type="nucleotide sequence ID" value="NZ_JAEILV010000020.1"/>
</dbReference>
<evidence type="ECO:0008006" key="3">
    <source>
        <dbReference type="Google" id="ProtNLM"/>
    </source>
</evidence>
<dbReference type="EMBL" id="JAFLRD010000019">
    <property type="protein sequence ID" value="MBO0417725.1"/>
    <property type="molecule type" value="Genomic_DNA"/>
</dbReference>